<keyword evidence="3" id="KW-1185">Reference proteome</keyword>
<evidence type="ECO:0000313" key="3">
    <source>
        <dbReference type="Proteomes" id="UP000242188"/>
    </source>
</evidence>
<dbReference type="Proteomes" id="UP000242188">
    <property type="component" value="Unassembled WGS sequence"/>
</dbReference>
<gene>
    <name evidence="2" type="ORF">KP79_PYT01666</name>
</gene>
<evidence type="ECO:0000313" key="2">
    <source>
        <dbReference type="EMBL" id="OWF44647.1"/>
    </source>
</evidence>
<reference evidence="2 3" key="1">
    <citation type="journal article" date="2017" name="Nat. Ecol. Evol.">
        <title>Scallop genome provides insights into evolution of bilaterian karyotype and development.</title>
        <authorList>
            <person name="Wang S."/>
            <person name="Zhang J."/>
            <person name="Jiao W."/>
            <person name="Li J."/>
            <person name="Xun X."/>
            <person name="Sun Y."/>
            <person name="Guo X."/>
            <person name="Huan P."/>
            <person name="Dong B."/>
            <person name="Zhang L."/>
            <person name="Hu X."/>
            <person name="Sun X."/>
            <person name="Wang J."/>
            <person name="Zhao C."/>
            <person name="Wang Y."/>
            <person name="Wang D."/>
            <person name="Huang X."/>
            <person name="Wang R."/>
            <person name="Lv J."/>
            <person name="Li Y."/>
            <person name="Zhang Z."/>
            <person name="Liu B."/>
            <person name="Lu W."/>
            <person name="Hui Y."/>
            <person name="Liang J."/>
            <person name="Zhou Z."/>
            <person name="Hou R."/>
            <person name="Li X."/>
            <person name="Liu Y."/>
            <person name="Li H."/>
            <person name="Ning X."/>
            <person name="Lin Y."/>
            <person name="Zhao L."/>
            <person name="Xing Q."/>
            <person name="Dou J."/>
            <person name="Li Y."/>
            <person name="Mao J."/>
            <person name="Guo H."/>
            <person name="Dou H."/>
            <person name="Li T."/>
            <person name="Mu C."/>
            <person name="Jiang W."/>
            <person name="Fu Q."/>
            <person name="Fu X."/>
            <person name="Miao Y."/>
            <person name="Liu J."/>
            <person name="Yu Q."/>
            <person name="Li R."/>
            <person name="Liao H."/>
            <person name="Li X."/>
            <person name="Kong Y."/>
            <person name="Jiang Z."/>
            <person name="Chourrout D."/>
            <person name="Li R."/>
            <person name="Bao Z."/>
        </authorList>
    </citation>
    <scope>NUCLEOTIDE SEQUENCE [LARGE SCALE GENOMIC DNA]</scope>
    <source>
        <strain evidence="2 3">PY_sf001</strain>
    </source>
</reference>
<sequence length="149" mass="16791">MASDQLPREWKSLIENLDQKQRDAVESLEQNGCSIKETKKAISIFEQSKGPGRFCGTDLMKIILNERDKEHESESDGEKKSSLEDETSKEDKENSGAYVSNEGRSSNNIQTKKCDVCYKSTRPTLVTIMCAGCKGSFIAKRKRHFSANF</sequence>
<proteinExistence type="predicted"/>
<dbReference type="EMBL" id="NEDP02004707">
    <property type="protein sequence ID" value="OWF44647.1"/>
    <property type="molecule type" value="Genomic_DNA"/>
</dbReference>
<comment type="caution">
    <text evidence="2">The sequence shown here is derived from an EMBL/GenBank/DDBJ whole genome shotgun (WGS) entry which is preliminary data.</text>
</comment>
<feature type="region of interest" description="Disordered" evidence="1">
    <location>
        <begin position="66"/>
        <end position="107"/>
    </location>
</feature>
<feature type="compositionally biased region" description="Basic and acidic residues" evidence="1">
    <location>
        <begin position="66"/>
        <end position="83"/>
    </location>
</feature>
<accession>A0A210Q7D1</accession>
<evidence type="ECO:0000256" key="1">
    <source>
        <dbReference type="SAM" id="MobiDB-lite"/>
    </source>
</evidence>
<name>A0A210Q7D1_MIZYE</name>
<organism evidence="2 3">
    <name type="scientific">Mizuhopecten yessoensis</name>
    <name type="common">Japanese scallop</name>
    <name type="synonym">Patinopecten yessoensis</name>
    <dbReference type="NCBI Taxonomy" id="6573"/>
    <lineage>
        <taxon>Eukaryota</taxon>
        <taxon>Metazoa</taxon>
        <taxon>Spiralia</taxon>
        <taxon>Lophotrochozoa</taxon>
        <taxon>Mollusca</taxon>
        <taxon>Bivalvia</taxon>
        <taxon>Autobranchia</taxon>
        <taxon>Pteriomorphia</taxon>
        <taxon>Pectinida</taxon>
        <taxon>Pectinoidea</taxon>
        <taxon>Pectinidae</taxon>
        <taxon>Mizuhopecten</taxon>
    </lineage>
</organism>
<protein>
    <submittedName>
        <fullName evidence="2">Uncharacterized protein</fullName>
    </submittedName>
</protein>
<dbReference type="AlphaFoldDB" id="A0A210Q7D1"/>